<keyword evidence="1" id="KW-0812">Transmembrane</keyword>
<name>A0ABU1W8Z4_9GAMM</name>
<dbReference type="RefSeq" id="WP_310059682.1">
    <property type="nucleotide sequence ID" value="NZ_JAVDVY010000001.1"/>
</dbReference>
<feature type="transmembrane region" description="Helical" evidence="1">
    <location>
        <begin position="7"/>
        <end position="30"/>
    </location>
</feature>
<evidence type="ECO:0000313" key="3">
    <source>
        <dbReference type="Proteomes" id="UP001251524"/>
    </source>
</evidence>
<proteinExistence type="predicted"/>
<organism evidence="2 3">
    <name type="scientific">Lysobacter niastensis</name>
    <dbReference type="NCBI Taxonomy" id="380629"/>
    <lineage>
        <taxon>Bacteria</taxon>
        <taxon>Pseudomonadati</taxon>
        <taxon>Pseudomonadota</taxon>
        <taxon>Gammaproteobacteria</taxon>
        <taxon>Lysobacterales</taxon>
        <taxon>Lysobacteraceae</taxon>
        <taxon>Lysobacter</taxon>
    </lineage>
</organism>
<keyword evidence="1" id="KW-0472">Membrane</keyword>
<protein>
    <submittedName>
        <fullName evidence="2">Cobalt transporter CbtA</fullName>
    </submittedName>
</protein>
<keyword evidence="3" id="KW-1185">Reference proteome</keyword>
<evidence type="ECO:0000256" key="1">
    <source>
        <dbReference type="SAM" id="Phobius"/>
    </source>
</evidence>
<reference evidence="2 3" key="1">
    <citation type="submission" date="2023-07" db="EMBL/GenBank/DDBJ databases">
        <title>Sorghum-associated microbial communities from plants grown in Nebraska, USA.</title>
        <authorList>
            <person name="Schachtman D."/>
        </authorList>
    </citation>
    <scope>NUCLEOTIDE SEQUENCE [LARGE SCALE GENOMIC DNA]</scope>
    <source>
        <strain evidence="2 3">BE198</strain>
    </source>
</reference>
<comment type="caution">
    <text evidence="2">The sequence shown here is derived from an EMBL/GenBank/DDBJ whole genome shotgun (WGS) entry which is preliminary data.</text>
</comment>
<keyword evidence="1" id="KW-1133">Transmembrane helix</keyword>
<gene>
    <name evidence="2" type="ORF">J2X06_001232</name>
</gene>
<sequence>MNRFVRLSALAATAGTGLSGLIGWCLVWFAPGSWATTAYIRPGELIAPLLTGIVPTSFLHSVVPEGGAAAFVLLILVGSFVFWALALSIGLGIVLLASRRPNNSFKPKPLRGSA</sequence>
<feature type="transmembrane region" description="Helical" evidence="1">
    <location>
        <begin position="68"/>
        <end position="97"/>
    </location>
</feature>
<dbReference type="EMBL" id="JAVDVY010000001">
    <property type="protein sequence ID" value="MDR7134048.1"/>
    <property type="molecule type" value="Genomic_DNA"/>
</dbReference>
<accession>A0ABU1W8Z4</accession>
<evidence type="ECO:0000313" key="2">
    <source>
        <dbReference type="EMBL" id="MDR7134048.1"/>
    </source>
</evidence>
<dbReference type="Proteomes" id="UP001251524">
    <property type="component" value="Unassembled WGS sequence"/>
</dbReference>